<organism evidence="3 4">
    <name type="scientific">Chloracidobacterium sp. N</name>
    <dbReference type="NCBI Taxonomy" id="2821540"/>
    <lineage>
        <taxon>Bacteria</taxon>
        <taxon>Pseudomonadati</taxon>
        <taxon>Acidobacteriota</taxon>
        <taxon>Terriglobia</taxon>
        <taxon>Terriglobales</taxon>
        <taxon>Acidobacteriaceae</taxon>
        <taxon>Chloracidobacterium</taxon>
        <taxon>Chloracidobacterium aggregatum</taxon>
    </lineage>
</organism>
<evidence type="ECO:0000313" key="3">
    <source>
        <dbReference type="EMBL" id="QUV93980.1"/>
    </source>
</evidence>
<dbReference type="InterPro" id="IPR050237">
    <property type="entry name" value="ATP-dep_AMP-bd_enzyme"/>
</dbReference>
<name>A0ABX8B014_9BACT</name>
<dbReference type="EMBL" id="CP072642">
    <property type="protein sequence ID" value="QUV93980.1"/>
    <property type="molecule type" value="Genomic_DNA"/>
</dbReference>
<feature type="domain" description="AMP-dependent synthetase/ligase" evidence="1">
    <location>
        <begin position="19"/>
        <end position="427"/>
    </location>
</feature>
<accession>A0ABX8B014</accession>
<dbReference type="InterPro" id="IPR025110">
    <property type="entry name" value="AMP-bd_C"/>
</dbReference>
<proteinExistence type="predicted"/>
<protein>
    <submittedName>
        <fullName evidence="3">AMP-binding protein</fullName>
    </submittedName>
</protein>
<dbReference type="PANTHER" id="PTHR43767">
    <property type="entry name" value="LONG-CHAIN-FATTY-ACID--COA LIGASE"/>
    <property type="match status" value="1"/>
</dbReference>
<dbReference type="Pfam" id="PF13193">
    <property type="entry name" value="AMP-binding_C"/>
    <property type="match status" value="1"/>
</dbReference>
<dbReference type="Gene3D" id="3.30.300.30">
    <property type="match status" value="1"/>
</dbReference>
<sequence length="571" mass="63805">MRDLLTEFEREEIVVERLDAWAQTTPDAVYLHYGEDDRTLTFAEVAALTDRIAGNLARLGITRGQRVSLLMQNPLITTLAMFGIWKAGAVFCPINYTFTGKLLAYTLNDTQPALLLTERRMVPRLTEIAAELTHLPRTVVYDAPEGTHDFLPPTERMPLPDAFQPTGWTELLEPAARPNVTLQYTDPASIIYTSGTTGPSKGVILPFRCLNQYCFLARKLLTREDVIYCDLPMYHIAGAFALIARAAWVGCEVAVWNRFSPQDFWARIAKRGATTAILLDVMVPWLMKAPPSENDRATTLSKVHLQPLPLNHQEIARRFGFDIVTTGFGQTESGLGLCLLIEEMPEGEGTPPELWKGSNRAHLRQVAGQFGIPVVRGETVTTKGAMGRPMPFHEVAILDAKGYPCVPGEIGELCFRPKIPSLLFDGYLGKPEATLKAFRQLWFHTGDVAYADEHGGYFFVDRLGDRLRRRGENFSSYVVEDLLHQHPDIALCAVFPIPGVESDEDDIVAFIVPKAGTALTEAAVQAWAAEHLPKFMQPQHIRLVTELPRTLTNKVEKYKLRAEVLRELGRV</sequence>
<gene>
    <name evidence="3" type="ORF">J8C05_00505</name>
</gene>
<evidence type="ECO:0000313" key="4">
    <source>
        <dbReference type="Proteomes" id="UP000677668"/>
    </source>
</evidence>
<dbReference type="InterPro" id="IPR020845">
    <property type="entry name" value="AMP-binding_CS"/>
</dbReference>
<dbReference type="RefSeq" id="WP_211422309.1">
    <property type="nucleotide sequence ID" value="NZ_CP072642.1"/>
</dbReference>
<evidence type="ECO:0000259" key="1">
    <source>
        <dbReference type="Pfam" id="PF00501"/>
    </source>
</evidence>
<dbReference type="Pfam" id="PF00501">
    <property type="entry name" value="AMP-binding"/>
    <property type="match status" value="1"/>
</dbReference>
<evidence type="ECO:0000259" key="2">
    <source>
        <dbReference type="Pfam" id="PF13193"/>
    </source>
</evidence>
<dbReference type="PROSITE" id="PS00455">
    <property type="entry name" value="AMP_BINDING"/>
    <property type="match status" value="1"/>
</dbReference>
<dbReference type="InterPro" id="IPR000873">
    <property type="entry name" value="AMP-dep_synth/lig_dom"/>
</dbReference>
<dbReference type="PANTHER" id="PTHR43767:SF1">
    <property type="entry name" value="NONRIBOSOMAL PEPTIDE SYNTHASE PES1 (EUROFUNG)-RELATED"/>
    <property type="match status" value="1"/>
</dbReference>
<dbReference type="InterPro" id="IPR045851">
    <property type="entry name" value="AMP-bd_C_sf"/>
</dbReference>
<dbReference type="InterPro" id="IPR042099">
    <property type="entry name" value="ANL_N_sf"/>
</dbReference>
<dbReference type="Proteomes" id="UP000677668">
    <property type="component" value="Chromosome 1"/>
</dbReference>
<feature type="domain" description="AMP-binding enzyme C-terminal" evidence="2">
    <location>
        <begin position="479"/>
        <end position="554"/>
    </location>
</feature>
<reference evidence="3 4" key="1">
    <citation type="submission" date="2021-03" db="EMBL/GenBank/DDBJ databases">
        <title>Genomic and phenotypic characterization of Chloracidobacterium isolates provides evidence for multiple species.</title>
        <authorList>
            <person name="Saini M.K."/>
            <person name="Costas A.M.G."/>
            <person name="Tank M."/>
            <person name="Bryant D.A."/>
        </authorList>
    </citation>
    <scope>NUCLEOTIDE SEQUENCE [LARGE SCALE GENOMIC DNA]</scope>
    <source>
        <strain evidence="3 4">N</strain>
    </source>
</reference>
<dbReference type="SUPFAM" id="SSF56801">
    <property type="entry name" value="Acetyl-CoA synthetase-like"/>
    <property type="match status" value="1"/>
</dbReference>
<keyword evidence="4" id="KW-1185">Reference proteome</keyword>
<dbReference type="Gene3D" id="3.40.50.12780">
    <property type="entry name" value="N-terminal domain of ligase-like"/>
    <property type="match status" value="1"/>
</dbReference>